<reference evidence="2" key="2">
    <citation type="submission" date="2022-10" db="EMBL/GenBank/DDBJ databases">
        <authorList>
            <consortium name="ENA_rothamsted_submissions"/>
            <consortium name="culmorum"/>
            <person name="King R."/>
        </authorList>
    </citation>
    <scope>NUCLEOTIDE SEQUENCE</scope>
</reference>
<accession>A0A9P0GQK7</accession>
<dbReference type="EMBL" id="OU896714">
    <property type="protein sequence ID" value="CAH1179352.1"/>
    <property type="molecule type" value="Genomic_DNA"/>
</dbReference>
<keyword evidence="3" id="KW-1185">Reference proteome</keyword>
<keyword evidence="1" id="KW-0175">Coiled coil</keyword>
<sequence length="342" mass="39995">MDFILPDQLHKYEDLLEGINQEYKKCEQLKRHLNKENDKIIIHNLSVSGINQKISHVGVKVFSDIFDLLALYDDELKVDAKQFLKYESHKFYLIELYLTQALLQKVSGMNCIINICINYDEMCINRSMKITSNLPSPILEIIPVDEIVVDCSVEAILITDQCMIIKLDSVLVDVSFHFKAYDKKRQPNLRETSILQVAKRYNEELALKELNETLVINYEFKFIMDIRTFIEILLKNSYHYLSSDLFTELISSDKNDFTLTLSLGVNKCEILYNKNDKICLRTTVSDLLMLKKYFYRMIQGSGENDKKLLSIKELKNSLPSNVQDTRQYYNSLRKCWSSLLML</sequence>
<name>A0A9P0GQK7_PHACE</name>
<evidence type="ECO:0000313" key="2">
    <source>
        <dbReference type="EMBL" id="CAH1179352.1"/>
    </source>
</evidence>
<dbReference type="OrthoDB" id="1055148at2759"/>
<reference evidence="2" key="1">
    <citation type="submission" date="2022-01" db="EMBL/GenBank/DDBJ databases">
        <authorList>
            <person name="King R."/>
        </authorList>
    </citation>
    <scope>NUCLEOTIDE SEQUENCE</scope>
</reference>
<proteinExistence type="predicted"/>
<evidence type="ECO:0000313" key="3">
    <source>
        <dbReference type="Proteomes" id="UP001153737"/>
    </source>
</evidence>
<organism evidence="2 3">
    <name type="scientific">Phaedon cochleariae</name>
    <name type="common">Mustard beetle</name>
    <dbReference type="NCBI Taxonomy" id="80249"/>
    <lineage>
        <taxon>Eukaryota</taxon>
        <taxon>Metazoa</taxon>
        <taxon>Ecdysozoa</taxon>
        <taxon>Arthropoda</taxon>
        <taxon>Hexapoda</taxon>
        <taxon>Insecta</taxon>
        <taxon>Pterygota</taxon>
        <taxon>Neoptera</taxon>
        <taxon>Endopterygota</taxon>
        <taxon>Coleoptera</taxon>
        <taxon>Polyphaga</taxon>
        <taxon>Cucujiformia</taxon>
        <taxon>Chrysomeloidea</taxon>
        <taxon>Chrysomelidae</taxon>
        <taxon>Chrysomelinae</taxon>
        <taxon>Chrysomelini</taxon>
        <taxon>Phaedon</taxon>
    </lineage>
</organism>
<evidence type="ECO:0000256" key="1">
    <source>
        <dbReference type="SAM" id="Coils"/>
    </source>
</evidence>
<feature type="coiled-coil region" evidence="1">
    <location>
        <begin position="9"/>
        <end position="39"/>
    </location>
</feature>
<gene>
    <name evidence="2" type="ORF">PHAECO_LOCUS12198</name>
</gene>
<dbReference type="AlphaFoldDB" id="A0A9P0GQK7"/>
<protein>
    <submittedName>
        <fullName evidence="2">Uncharacterized protein</fullName>
    </submittedName>
</protein>
<dbReference type="Proteomes" id="UP001153737">
    <property type="component" value="Chromosome 8"/>
</dbReference>